<dbReference type="EMBL" id="FNAB01000001">
    <property type="protein sequence ID" value="SDC65359.1"/>
    <property type="molecule type" value="Genomic_DNA"/>
</dbReference>
<evidence type="ECO:0000313" key="3">
    <source>
        <dbReference type="Proteomes" id="UP000199417"/>
    </source>
</evidence>
<dbReference type="Proteomes" id="UP000199417">
    <property type="component" value="Unassembled WGS sequence"/>
</dbReference>
<evidence type="ECO:0000313" key="2">
    <source>
        <dbReference type="EMBL" id="SDC65359.1"/>
    </source>
</evidence>
<sequence>MAIDYTRRPSTPPAGEPTAAVQGGGVNLSKITLTKSAPSVSLTKSGERQGAMRVNLNWSQEQPKKKGFFAKLAGPGGIDLDLGCLYELADGSKGVIQALGNSFGALNTAPFVQLDGDDRTGSVSGGENMHVNLDRPEMFKRVLIFAMIYQGAANWAAVDGVVTMYPTSGPEVEVRLDSAVDGARICAIAMLESTGRDVTVNRLVQYISGSQADLDAAYGWGMRWQAGSK</sequence>
<dbReference type="CDD" id="cd06974">
    <property type="entry name" value="TerD_like"/>
    <property type="match status" value="1"/>
</dbReference>
<name>A0A1G6NBV9_9NOCA</name>
<dbReference type="RefSeq" id="WP_072845524.1">
    <property type="nucleotide sequence ID" value="NZ_FNAB01000001.1"/>
</dbReference>
<dbReference type="STRING" id="168276.SAMN05444580_101498"/>
<accession>A0A1G6NBV9</accession>
<evidence type="ECO:0000256" key="1">
    <source>
        <dbReference type="SAM" id="MobiDB-lite"/>
    </source>
</evidence>
<keyword evidence="3" id="KW-1185">Reference proteome</keyword>
<reference evidence="2 3" key="1">
    <citation type="submission" date="2016-10" db="EMBL/GenBank/DDBJ databases">
        <authorList>
            <person name="de Groot N.N."/>
        </authorList>
    </citation>
    <scope>NUCLEOTIDE SEQUENCE [LARGE SCALE GENOMIC DNA]</scope>
    <source>
        <strain evidence="2 3">JCM 11308</strain>
    </source>
</reference>
<feature type="region of interest" description="Disordered" evidence="1">
    <location>
        <begin position="1"/>
        <end position="22"/>
    </location>
</feature>
<dbReference type="AlphaFoldDB" id="A0A1G6NBV9"/>
<organism evidence="2 3">
    <name type="scientific">Rhodococcus tukisamuensis</name>
    <dbReference type="NCBI Taxonomy" id="168276"/>
    <lineage>
        <taxon>Bacteria</taxon>
        <taxon>Bacillati</taxon>
        <taxon>Actinomycetota</taxon>
        <taxon>Actinomycetes</taxon>
        <taxon>Mycobacteriales</taxon>
        <taxon>Nocardiaceae</taxon>
        <taxon>Rhodococcus</taxon>
    </lineage>
</organism>
<dbReference type="InterPro" id="IPR003325">
    <property type="entry name" value="TerD"/>
</dbReference>
<protein>
    <submittedName>
        <fullName evidence="2">Tellurite resistance protein TerA</fullName>
    </submittedName>
</protein>
<proteinExistence type="predicted"/>
<dbReference type="Gene3D" id="2.60.60.30">
    <property type="entry name" value="sav2460 like domains"/>
    <property type="match status" value="1"/>
</dbReference>
<gene>
    <name evidence="2" type="ORF">SAMN05444580_101498</name>
</gene>